<dbReference type="CDD" id="cd00590">
    <property type="entry name" value="RRM_SF"/>
    <property type="match status" value="1"/>
</dbReference>
<dbReference type="AlphaFoldDB" id="F8NZK9"/>
<evidence type="ECO:0000256" key="10">
    <source>
        <dbReference type="SAM" id="MobiDB-lite"/>
    </source>
</evidence>
<dbReference type="InterPro" id="IPR012677">
    <property type="entry name" value="Nucleotide-bd_a/b_plait_sf"/>
</dbReference>
<evidence type="ECO:0000256" key="6">
    <source>
        <dbReference type="ARBA" id="ARBA00023242"/>
    </source>
</evidence>
<protein>
    <recommendedName>
        <fullName evidence="8">U4/U6 snRNA-associated-splicing factor PRP24</fullName>
    </recommendedName>
</protein>
<keyword evidence="2" id="KW-0507">mRNA processing</keyword>
<dbReference type="FunFam" id="3.30.70.330:FF:000365">
    <property type="entry name" value="U4/U6 snRNA-associated-splicing factor PRP24"/>
    <property type="match status" value="1"/>
</dbReference>
<dbReference type="GO" id="GO:0008380">
    <property type="term" value="P:RNA splicing"/>
    <property type="evidence" value="ECO:0007669"/>
    <property type="project" value="UniProtKB-KW"/>
</dbReference>
<evidence type="ECO:0000256" key="3">
    <source>
        <dbReference type="ARBA" id="ARBA00022737"/>
    </source>
</evidence>
<accession>F8NZK9</accession>
<dbReference type="InterPro" id="IPR034398">
    <property type="entry name" value="Prp24_RRM2"/>
</dbReference>
<feature type="region of interest" description="Disordered" evidence="10">
    <location>
        <begin position="953"/>
        <end position="1027"/>
    </location>
</feature>
<name>F8NZK9_SERL9</name>
<dbReference type="CDD" id="cd12296">
    <property type="entry name" value="RRM1_Prp24"/>
    <property type="match status" value="1"/>
</dbReference>
<feature type="domain" description="RRM" evidence="11">
    <location>
        <begin position="693"/>
        <end position="770"/>
    </location>
</feature>
<dbReference type="SMART" id="SM00360">
    <property type="entry name" value="RRM"/>
    <property type="match status" value="4"/>
</dbReference>
<dbReference type="InterPro" id="IPR011990">
    <property type="entry name" value="TPR-like_helical_dom_sf"/>
</dbReference>
<dbReference type="GO" id="GO:0006397">
    <property type="term" value="P:mRNA processing"/>
    <property type="evidence" value="ECO:0007669"/>
    <property type="project" value="UniProtKB-KW"/>
</dbReference>
<dbReference type="InterPro" id="IPR052462">
    <property type="entry name" value="SLIRP/GR-RBP-like"/>
</dbReference>
<dbReference type="Proteomes" id="UP000008064">
    <property type="component" value="Unassembled WGS sequence"/>
</dbReference>
<feature type="domain" description="RRM" evidence="11">
    <location>
        <begin position="619"/>
        <end position="692"/>
    </location>
</feature>
<feature type="compositionally biased region" description="Basic and acidic residues" evidence="10">
    <location>
        <begin position="586"/>
        <end position="605"/>
    </location>
</feature>
<dbReference type="OrthoDB" id="360390at2759"/>
<dbReference type="InterPro" id="IPR000504">
    <property type="entry name" value="RRM_dom"/>
</dbReference>
<comment type="function">
    <text evidence="7">Functions as a recycling factor of the spliceosome, a machinery that forms on each precursor-messenger RNA (pre-mRNA) and catalyzes the removal of introns. Chaperones the re-annealing of U4 and U6 snRNAs (small nuclear RNAs) released from previous rounds of splicing, an initial step in reforming the U4/U6-U5 tri-snRNP (small nuclear ribonucleoprotein) that can reassemble into another spliceosome complex; this step involves binding U6 and facilitating the unwinding of the U6 internal stem loop, followed by base-pairing of U6 to U4.</text>
</comment>
<feature type="compositionally biased region" description="Basic and acidic residues" evidence="10">
    <location>
        <begin position="1017"/>
        <end position="1027"/>
    </location>
</feature>
<evidence type="ECO:0000256" key="8">
    <source>
        <dbReference type="ARBA" id="ARBA00093627"/>
    </source>
</evidence>
<keyword evidence="6" id="KW-0539">Nucleus</keyword>
<proteinExistence type="predicted"/>
<dbReference type="GeneID" id="18816643"/>
<evidence type="ECO:0000256" key="4">
    <source>
        <dbReference type="ARBA" id="ARBA00022884"/>
    </source>
</evidence>
<dbReference type="RefSeq" id="XP_007319791.1">
    <property type="nucleotide sequence ID" value="XM_007319729.1"/>
</dbReference>
<dbReference type="PROSITE" id="PS50102">
    <property type="entry name" value="RRM"/>
    <property type="match status" value="4"/>
</dbReference>
<sequence length="1027" mass="115732">MDESASLDSLANLLTELSTHPYDISLHIQHIRLSQSLQGLDSQLITAQEMAANYFAVGDEVWLSLIEAKEKAVDIDSPNGVLEVLGLYDRAEKDYLSIPILQKHVEFIIDRHAHFASLESVPDELGDVCSTEWTRASLTSVVAKGEGHLTKSHLLWDAYKDWEFELLGAAPNSERDVLVNDFEELLLDRLQQPHSNHDETYQAYSSFTTNYKPPQDYESLLVSASKMRSKAVKSYERREASEIALSQAHFSLDAYGYYIASERRMRNVDMFIVTTLYERAIAEAAKRRFSGEIGAEQVLEMFWSGYCDALRIHDSNQQTELDIIQRAVRSVPGCGEVWARYFRYLERTAESEENIANRPTEADIYTQAISTNLFTKDPHQAIPLILARAGFEKRKMESGKGDENIFVELIKILEDGVAMVRQASSTGDPGFRLEKFLAELYLNLADVPENAITVWQNTAKHYKSNYSAWIAYTDVLIKTDRYDLARATFQDICMKNIDWPEAIWEAWLAFEHLYGSVESIEACMDRVERAQYQVNMRRSKEAERAAYQAAQVSMEQQAATVPVIATRNIDTTESFMDVDVPAAESGVKRKAEDDSPSETSKKAKLETSLPPQKRDRENCTVFVAELPAGATEGELKSLFKDCGEVREVKITQLPESLVATVEFAERDSVPGALTKDKKRIQGEEIAVHLAWRSTLYVTNFPEKFDDASVRDLFGQYGVIFDVRWPSKKFKSTRRFCYVQFTSPSSAERALELHGRELEPDRTINVLISNPERKKERTDADANEKEIYVAGLSKFTTSDDLEKLFKTYGVIKEVRMAEDKSGHCKGFAFIEFEQEADAQAALAANNYELKKRRMAVTLADTRVRARNRDALLDTGLGRRADTRNRSVRIRNLPPATQEGLLQQVLEKFAIVKRTEVLLQQNEAVVELENAVEAGKLLLRAEPIFFNGNTLKISEEPQAGTSGPRPVAPSTQQGLFVPRNAASRPRAGLGHARKPVIKDTKRSPAGAENPTSGTGQGKQQDDFRKLLNG</sequence>
<dbReference type="Pfam" id="PF00076">
    <property type="entry name" value="RRM_1"/>
    <property type="match status" value="3"/>
</dbReference>
<evidence type="ECO:0000256" key="2">
    <source>
        <dbReference type="ARBA" id="ARBA00022664"/>
    </source>
</evidence>
<organism>
    <name type="scientific">Serpula lacrymans var. lacrymans (strain S7.9)</name>
    <name type="common">Dry rot fungus</name>
    <dbReference type="NCBI Taxonomy" id="578457"/>
    <lineage>
        <taxon>Eukaryota</taxon>
        <taxon>Fungi</taxon>
        <taxon>Dikarya</taxon>
        <taxon>Basidiomycota</taxon>
        <taxon>Agaricomycotina</taxon>
        <taxon>Agaricomycetes</taxon>
        <taxon>Agaricomycetidae</taxon>
        <taxon>Boletales</taxon>
        <taxon>Coniophorineae</taxon>
        <taxon>Serpulaceae</taxon>
        <taxon>Serpula</taxon>
    </lineage>
</organism>
<dbReference type="Gene3D" id="1.25.40.10">
    <property type="entry name" value="Tetratricopeptide repeat domain"/>
    <property type="match status" value="2"/>
</dbReference>
<dbReference type="KEGG" id="sla:SERLADRAFT_450319"/>
<dbReference type="InterPro" id="IPR034397">
    <property type="entry name" value="Prp24_RRM1"/>
</dbReference>
<dbReference type="GO" id="GO:0005688">
    <property type="term" value="C:U6 snRNP"/>
    <property type="evidence" value="ECO:0007669"/>
    <property type="project" value="UniProtKB-ARBA"/>
</dbReference>
<feature type="region of interest" description="Disordered" evidence="10">
    <location>
        <begin position="583"/>
        <end position="613"/>
    </location>
</feature>
<evidence type="ECO:0000256" key="1">
    <source>
        <dbReference type="ARBA" id="ARBA00004123"/>
    </source>
</evidence>
<dbReference type="CDD" id="cd12297">
    <property type="entry name" value="RRM2_Prp24"/>
    <property type="match status" value="1"/>
</dbReference>
<dbReference type="GO" id="GO:0003723">
    <property type="term" value="F:RNA binding"/>
    <property type="evidence" value="ECO:0007669"/>
    <property type="project" value="UniProtKB-UniRule"/>
</dbReference>
<dbReference type="HOGENOM" id="CLU_003925_1_0_1"/>
<gene>
    <name evidence="12" type="ORF">SERLADRAFT_450319</name>
</gene>
<evidence type="ECO:0000313" key="12">
    <source>
        <dbReference type="EMBL" id="EGO24029.1"/>
    </source>
</evidence>
<dbReference type="InterPro" id="IPR035979">
    <property type="entry name" value="RBD_domain_sf"/>
</dbReference>
<evidence type="ECO:0000256" key="7">
    <source>
        <dbReference type="ARBA" id="ARBA00093374"/>
    </source>
</evidence>
<feature type="domain" description="RRM" evidence="11">
    <location>
        <begin position="884"/>
        <end position="956"/>
    </location>
</feature>
<evidence type="ECO:0000259" key="11">
    <source>
        <dbReference type="PROSITE" id="PS50102"/>
    </source>
</evidence>
<dbReference type="SUPFAM" id="SSF54928">
    <property type="entry name" value="RNA-binding domain, RBD"/>
    <property type="match status" value="3"/>
</dbReference>
<evidence type="ECO:0000256" key="5">
    <source>
        <dbReference type="ARBA" id="ARBA00023187"/>
    </source>
</evidence>
<dbReference type="Gene3D" id="3.30.70.330">
    <property type="match status" value="4"/>
</dbReference>
<keyword evidence="3" id="KW-0677">Repeat</keyword>
<dbReference type="EMBL" id="GL945435">
    <property type="protein sequence ID" value="EGO24029.1"/>
    <property type="molecule type" value="Genomic_DNA"/>
</dbReference>
<dbReference type="SUPFAM" id="SSF48452">
    <property type="entry name" value="TPR-like"/>
    <property type="match status" value="1"/>
</dbReference>
<keyword evidence="5" id="KW-0508">mRNA splicing</keyword>
<keyword evidence="4 9" id="KW-0694">RNA-binding</keyword>
<reference evidence="12" key="1">
    <citation type="submission" date="2011-04" db="EMBL/GenBank/DDBJ databases">
        <title>Evolution of plant cell wall degrading machinery underlies the functional diversity of forest fungi.</title>
        <authorList>
            <consortium name="US DOE Joint Genome Institute (JGI-PGF)"/>
            <person name="Eastwood D.C."/>
            <person name="Floudas D."/>
            <person name="Binder M."/>
            <person name="Majcherczyk A."/>
            <person name="Schneider P."/>
            <person name="Aerts A."/>
            <person name="Asiegbu F.O."/>
            <person name="Baker S.E."/>
            <person name="Barry K."/>
            <person name="Bendiksby M."/>
            <person name="Blumentritt M."/>
            <person name="Coutinho P.M."/>
            <person name="Cullen D."/>
            <person name="Cullen D."/>
            <person name="Gathman A."/>
            <person name="Goodell B."/>
            <person name="Henrissat B."/>
            <person name="Ihrmark K."/>
            <person name="Kauserud H."/>
            <person name="Kohler A."/>
            <person name="LaButti K."/>
            <person name="Lapidus A."/>
            <person name="Lavin J.L."/>
            <person name="Lee Y.-H."/>
            <person name="Lindquist E."/>
            <person name="Lilly W."/>
            <person name="Lucas S."/>
            <person name="Morin E."/>
            <person name="Murat C."/>
            <person name="Oguiza J.A."/>
            <person name="Park J."/>
            <person name="Pisabarro A.G."/>
            <person name="Riley R."/>
            <person name="Rosling A."/>
            <person name="Salamov A."/>
            <person name="Schmidt O."/>
            <person name="Schmutz J."/>
            <person name="Skrede I."/>
            <person name="Stenlid J."/>
            <person name="Wiebenga A."/>
            <person name="Xie X."/>
            <person name="Kues U."/>
            <person name="Hibbett D.S."/>
            <person name="Hoffmeister D."/>
            <person name="Hogberg N."/>
            <person name="Martin F."/>
            <person name="Grigoriev I.V."/>
            <person name="Watkinson S.C."/>
        </authorList>
    </citation>
    <scope>NUCLEOTIDE SEQUENCE</scope>
    <source>
        <strain evidence="12">S7.9</strain>
    </source>
</reference>
<evidence type="ECO:0000256" key="9">
    <source>
        <dbReference type="PROSITE-ProRule" id="PRU00176"/>
    </source>
</evidence>
<comment type="subcellular location">
    <subcellularLocation>
        <location evidence="1">Nucleus</location>
    </subcellularLocation>
</comment>
<dbReference type="PANTHER" id="PTHR48027">
    <property type="entry name" value="HETEROGENEOUS NUCLEAR RIBONUCLEOPROTEIN 87F-RELATED"/>
    <property type="match status" value="1"/>
</dbReference>
<feature type="domain" description="RRM" evidence="11">
    <location>
        <begin position="784"/>
        <end position="860"/>
    </location>
</feature>